<gene>
    <name evidence="1" type="ORF">SAMN05443248_3928</name>
</gene>
<dbReference type="EMBL" id="LT670817">
    <property type="protein sequence ID" value="SHH16633.1"/>
    <property type="molecule type" value="Genomic_DNA"/>
</dbReference>
<dbReference type="Proteomes" id="UP000189796">
    <property type="component" value="Chromosome I"/>
</dbReference>
<sequence length="79" mass="8323">MSSEKTSYRGHARAVLSTAGITIGQDLASLTGNQLGAIRSEAAAAYVAKHGKAMPADSAAYISKRYDLLQQRASQRGRA</sequence>
<organism evidence="1 2">
    <name type="scientific">Bradyrhizobium erythrophlei</name>
    <dbReference type="NCBI Taxonomy" id="1437360"/>
    <lineage>
        <taxon>Bacteria</taxon>
        <taxon>Pseudomonadati</taxon>
        <taxon>Pseudomonadota</taxon>
        <taxon>Alphaproteobacteria</taxon>
        <taxon>Hyphomicrobiales</taxon>
        <taxon>Nitrobacteraceae</taxon>
        <taxon>Bradyrhizobium</taxon>
    </lineage>
</organism>
<evidence type="ECO:0000313" key="2">
    <source>
        <dbReference type="Proteomes" id="UP000189796"/>
    </source>
</evidence>
<name>A0A1M5QSR5_9BRAD</name>
<proteinExistence type="predicted"/>
<accession>A0A1M5QSR5</accession>
<dbReference type="AlphaFoldDB" id="A0A1M5QSR5"/>
<reference evidence="1 2" key="1">
    <citation type="submission" date="2016-11" db="EMBL/GenBank/DDBJ databases">
        <authorList>
            <person name="Jaros S."/>
            <person name="Januszkiewicz K."/>
            <person name="Wedrychowicz H."/>
        </authorList>
    </citation>
    <scope>NUCLEOTIDE SEQUENCE [LARGE SCALE GENOMIC DNA]</scope>
    <source>
        <strain evidence="1 2">GAS138</strain>
    </source>
</reference>
<evidence type="ECO:0000313" key="1">
    <source>
        <dbReference type="EMBL" id="SHH16633.1"/>
    </source>
</evidence>
<protein>
    <submittedName>
        <fullName evidence="1">Uncharacterized protein</fullName>
    </submittedName>
</protein>